<dbReference type="GeneID" id="112277256"/>
<keyword evidence="4" id="KW-1185">Reference proteome</keyword>
<gene>
    <name evidence="3" type="primary">LOC112277256</name>
</gene>
<feature type="coiled-coil region" evidence="1">
    <location>
        <begin position="314"/>
        <end position="471"/>
    </location>
</feature>
<dbReference type="RefSeq" id="XP_024365144.1">
    <property type="nucleotide sequence ID" value="XM_024509376.2"/>
</dbReference>
<dbReference type="Proteomes" id="UP000006727">
    <property type="component" value="Chromosome 25"/>
</dbReference>
<feature type="region of interest" description="Disordered" evidence="2">
    <location>
        <begin position="76"/>
        <end position="103"/>
    </location>
</feature>
<dbReference type="EMBL" id="ABEU02000025">
    <property type="status" value="NOT_ANNOTATED_CDS"/>
    <property type="molecule type" value="Genomic_DNA"/>
</dbReference>
<reference evidence="3 4" key="2">
    <citation type="journal article" date="2018" name="Plant J.">
        <title>The Physcomitrella patens chromosome-scale assembly reveals moss genome structure and evolution.</title>
        <authorList>
            <person name="Lang D."/>
            <person name="Ullrich K.K."/>
            <person name="Murat F."/>
            <person name="Fuchs J."/>
            <person name="Jenkins J."/>
            <person name="Haas F.B."/>
            <person name="Piednoel M."/>
            <person name="Gundlach H."/>
            <person name="Van Bel M."/>
            <person name="Meyberg R."/>
            <person name="Vives C."/>
            <person name="Morata J."/>
            <person name="Symeonidi A."/>
            <person name="Hiss M."/>
            <person name="Muchero W."/>
            <person name="Kamisugi Y."/>
            <person name="Saleh O."/>
            <person name="Blanc G."/>
            <person name="Decker E.L."/>
            <person name="van Gessel N."/>
            <person name="Grimwood J."/>
            <person name="Hayes R.D."/>
            <person name="Graham S.W."/>
            <person name="Gunter L.E."/>
            <person name="McDaniel S.F."/>
            <person name="Hoernstein S.N.W."/>
            <person name="Larsson A."/>
            <person name="Li F.W."/>
            <person name="Perroud P.F."/>
            <person name="Phillips J."/>
            <person name="Ranjan P."/>
            <person name="Rokshar D.S."/>
            <person name="Rothfels C.J."/>
            <person name="Schneider L."/>
            <person name="Shu S."/>
            <person name="Stevenson D.W."/>
            <person name="Thummler F."/>
            <person name="Tillich M."/>
            <person name="Villarreal Aguilar J.C."/>
            <person name="Widiez T."/>
            <person name="Wong G.K."/>
            <person name="Wymore A."/>
            <person name="Zhang Y."/>
            <person name="Zimmer A.D."/>
            <person name="Quatrano R.S."/>
            <person name="Mayer K.F.X."/>
            <person name="Goodstein D."/>
            <person name="Casacuberta J.M."/>
            <person name="Vandepoele K."/>
            <person name="Reski R."/>
            <person name="Cuming A.C."/>
            <person name="Tuskan G.A."/>
            <person name="Maumus F."/>
            <person name="Salse J."/>
            <person name="Schmutz J."/>
            <person name="Rensing S.A."/>
        </authorList>
    </citation>
    <scope>NUCLEOTIDE SEQUENCE [LARGE SCALE GENOMIC DNA]</scope>
    <source>
        <strain evidence="3 4">cv. Gransden 2004</strain>
    </source>
</reference>
<organism evidence="3 4">
    <name type="scientific">Physcomitrium patens</name>
    <name type="common">Spreading-leaved earth moss</name>
    <name type="synonym">Physcomitrella patens</name>
    <dbReference type="NCBI Taxonomy" id="3218"/>
    <lineage>
        <taxon>Eukaryota</taxon>
        <taxon>Viridiplantae</taxon>
        <taxon>Streptophyta</taxon>
        <taxon>Embryophyta</taxon>
        <taxon>Bryophyta</taxon>
        <taxon>Bryophytina</taxon>
        <taxon>Bryopsida</taxon>
        <taxon>Funariidae</taxon>
        <taxon>Funariales</taxon>
        <taxon>Funariaceae</taxon>
        <taxon>Physcomitrium</taxon>
    </lineage>
</organism>
<accession>A0A7I4CQH5</accession>
<dbReference type="AlphaFoldDB" id="A0A7I4CQH5"/>
<reference evidence="3 4" key="1">
    <citation type="journal article" date="2008" name="Science">
        <title>The Physcomitrella genome reveals evolutionary insights into the conquest of land by plants.</title>
        <authorList>
            <person name="Rensing S."/>
            <person name="Lang D."/>
            <person name="Zimmer A."/>
            <person name="Terry A."/>
            <person name="Salamov A."/>
            <person name="Shapiro H."/>
            <person name="Nishiyama T."/>
            <person name="Perroud P.-F."/>
            <person name="Lindquist E."/>
            <person name="Kamisugi Y."/>
            <person name="Tanahashi T."/>
            <person name="Sakakibara K."/>
            <person name="Fujita T."/>
            <person name="Oishi K."/>
            <person name="Shin-I T."/>
            <person name="Kuroki Y."/>
            <person name="Toyoda A."/>
            <person name="Suzuki Y."/>
            <person name="Hashimoto A."/>
            <person name="Yamaguchi K."/>
            <person name="Sugano A."/>
            <person name="Kohara Y."/>
            <person name="Fujiyama A."/>
            <person name="Anterola A."/>
            <person name="Aoki S."/>
            <person name="Ashton N."/>
            <person name="Barbazuk W.B."/>
            <person name="Barker E."/>
            <person name="Bennetzen J."/>
            <person name="Bezanilla M."/>
            <person name="Blankenship R."/>
            <person name="Cho S.H."/>
            <person name="Dutcher S."/>
            <person name="Estelle M."/>
            <person name="Fawcett J.A."/>
            <person name="Gundlach H."/>
            <person name="Hanada K."/>
            <person name="Heyl A."/>
            <person name="Hicks K.A."/>
            <person name="Hugh J."/>
            <person name="Lohr M."/>
            <person name="Mayer K."/>
            <person name="Melkozernov A."/>
            <person name="Murata T."/>
            <person name="Nelson D."/>
            <person name="Pils B."/>
            <person name="Prigge M."/>
            <person name="Reiss B."/>
            <person name="Renner T."/>
            <person name="Rombauts S."/>
            <person name="Rushton P."/>
            <person name="Sanderfoot A."/>
            <person name="Schween G."/>
            <person name="Shiu S.-H."/>
            <person name="Stueber K."/>
            <person name="Theodoulou F.L."/>
            <person name="Tu H."/>
            <person name="Van de Peer Y."/>
            <person name="Verrier P.J."/>
            <person name="Waters E."/>
            <person name="Wood A."/>
            <person name="Yang L."/>
            <person name="Cove D."/>
            <person name="Cuming A."/>
            <person name="Hasebe M."/>
            <person name="Lucas S."/>
            <person name="Mishler D.B."/>
            <person name="Reski R."/>
            <person name="Grigoriev I."/>
            <person name="Quatrano R.S."/>
            <person name="Boore J.L."/>
        </authorList>
    </citation>
    <scope>NUCLEOTIDE SEQUENCE [LARGE SCALE GENOMIC DNA]</scope>
    <source>
        <strain evidence="3 4">cv. Gransden 2004</strain>
    </source>
</reference>
<feature type="compositionally biased region" description="Polar residues" evidence="2">
    <location>
        <begin position="79"/>
        <end position="89"/>
    </location>
</feature>
<evidence type="ECO:0000313" key="4">
    <source>
        <dbReference type="Proteomes" id="UP000006727"/>
    </source>
</evidence>
<evidence type="ECO:0000256" key="2">
    <source>
        <dbReference type="SAM" id="MobiDB-lite"/>
    </source>
</evidence>
<dbReference type="Gramene" id="Pp3c25_5790V3.2">
    <property type="protein sequence ID" value="Pp3c25_5790V3.2"/>
    <property type="gene ID" value="Pp3c25_5790"/>
</dbReference>
<sequence length="560" mass="65344">MASPVEVIPGWSDMNDRLHNTLVQLNRLMEHYADGPPSDDLRHADVDKPGCVSEECLETDIQDILKEAKQRLKDFTEAMGSTNGISLGTSRRERQEAEEKSQRILAESEHQKNFLKEELARAQHEVINLHQKMRGYEDRFACEQAGLSNAKFSRELERTKIELLEKSTRLESLQAAKEAVEKEFSDYRKTRKQELEREKTQKLFETRQMKENFQKEVMSATQQHLDREVELQEFCQNERDAHTKTVEDMTTLHAEEIKKLKAEHAMKLEECCHNHAFLESEWLEKEFGLHKQISGAVQEKSRHIQLLFEEHLKLQSLETQLAAAQSELANEKLERSQIESELKFAKVDVSLANEKVKMGLESHEHTLSNLTNLQDEMTNLRRTCAANIAKLEEKAFALQKNLSCVTNTCVQNEHELHCQSRRVEELQKNIHIKQKELMASTTEVQRLQQEIKCMQSELNAKEEEKRAIQQNYDAQCHQLQTQIFKLQIDEKQKCEDMVNKTKDNLETQLLRQAQQHTKIVQKLQKQFRAQVKKTALPSWIDFYSSFISFPALYFLKKKGK</sequence>
<dbReference type="EnsemblPlants" id="Pp3c25_5790V3.2">
    <property type="protein sequence ID" value="Pp3c25_5790V3.2"/>
    <property type="gene ID" value="Pp3c25_5790"/>
</dbReference>
<dbReference type="OrthoDB" id="10417189at2759"/>
<protein>
    <submittedName>
        <fullName evidence="3">Uncharacterized protein</fullName>
    </submittedName>
</protein>
<name>A0A7I4CQH5_PHYPA</name>
<evidence type="ECO:0000313" key="3">
    <source>
        <dbReference type="EnsemblPlants" id="Pp3c25_5790V3.2"/>
    </source>
</evidence>
<dbReference type="KEGG" id="ppp:112277256"/>
<feature type="compositionally biased region" description="Basic and acidic residues" evidence="2">
    <location>
        <begin position="90"/>
        <end position="103"/>
    </location>
</feature>
<keyword evidence="1" id="KW-0175">Coiled coil</keyword>
<evidence type="ECO:0000256" key="1">
    <source>
        <dbReference type="SAM" id="Coils"/>
    </source>
</evidence>
<dbReference type="InParanoid" id="A0A7I4CQH5"/>
<reference evidence="3" key="3">
    <citation type="submission" date="2020-12" db="UniProtKB">
        <authorList>
            <consortium name="EnsemblPlants"/>
        </authorList>
    </citation>
    <scope>IDENTIFICATION</scope>
</reference>
<proteinExistence type="predicted"/>